<name>A0A9P3PGN0_LYOSH</name>
<dbReference type="PANTHER" id="PTHR33050">
    <property type="entry name" value="REVERSE TRANSCRIPTASE DOMAIN-CONTAINING PROTEIN"/>
    <property type="match status" value="1"/>
</dbReference>
<dbReference type="EMBL" id="BRPK01000002">
    <property type="protein sequence ID" value="GLB35099.1"/>
    <property type="molecule type" value="Genomic_DNA"/>
</dbReference>
<feature type="compositionally biased region" description="Polar residues" evidence="1">
    <location>
        <begin position="1"/>
        <end position="45"/>
    </location>
</feature>
<gene>
    <name evidence="2" type="ORF">LshimejAT787_0206640</name>
</gene>
<feature type="region of interest" description="Disordered" evidence="1">
    <location>
        <begin position="191"/>
        <end position="233"/>
    </location>
</feature>
<organism evidence="2 3">
    <name type="scientific">Lyophyllum shimeji</name>
    <name type="common">Hon-shimeji</name>
    <name type="synonym">Tricholoma shimeji</name>
    <dbReference type="NCBI Taxonomy" id="47721"/>
    <lineage>
        <taxon>Eukaryota</taxon>
        <taxon>Fungi</taxon>
        <taxon>Dikarya</taxon>
        <taxon>Basidiomycota</taxon>
        <taxon>Agaricomycotina</taxon>
        <taxon>Agaricomycetes</taxon>
        <taxon>Agaricomycetidae</taxon>
        <taxon>Agaricales</taxon>
        <taxon>Tricholomatineae</taxon>
        <taxon>Lyophyllaceae</taxon>
        <taxon>Lyophyllum</taxon>
    </lineage>
</organism>
<accession>A0A9P3PGN0</accession>
<evidence type="ECO:0000256" key="1">
    <source>
        <dbReference type="SAM" id="MobiDB-lite"/>
    </source>
</evidence>
<feature type="region of interest" description="Disordered" evidence="1">
    <location>
        <begin position="1"/>
        <end position="81"/>
    </location>
</feature>
<dbReference type="SUPFAM" id="SSF56672">
    <property type="entry name" value="DNA/RNA polymerases"/>
    <property type="match status" value="1"/>
</dbReference>
<evidence type="ECO:0000313" key="3">
    <source>
        <dbReference type="Proteomes" id="UP001063166"/>
    </source>
</evidence>
<dbReference type="InterPro" id="IPR043502">
    <property type="entry name" value="DNA/RNA_pol_sf"/>
</dbReference>
<reference evidence="2" key="1">
    <citation type="submission" date="2022-07" db="EMBL/GenBank/DDBJ databases">
        <title>The genome of Lyophyllum shimeji provides insight into the initial evolution of ectomycorrhizal fungal genome.</title>
        <authorList>
            <person name="Kobayashi Y."/>
            <person name="Shibata T."/>
            <person name="Hirakawa H."/>
            <person name="Shigenobu S."/>
            <person name="Nishiyama T."/>
            <person name="Yamada A."/>
            <person name="Hasebe M."/>
            <person name="Kawaguchi M."/>
        </authorList>
    </citation>
    <scope>NUCLEOTIDE SEQUENCE</scope>
    <source>
        <strain evidence="2">AT787</strain>
    </source>
</reference>
<feature type="compositionally biased region" description="Polar residues" evidence="1">
    <location>
        <begin position="52"/>
        <end position="67"/>
    </location>
</feature>
<feature type="region of interest" description="Disordered" evidence="1">
    <location>
        <begin position="153"/>
        <end position="179"/>
    </location>
</feature>
<dbReference type="PANTHER" id="PTHR33050:SF7">
    <property type="entry name" value="RIBONUCLEASE H"/>
    <property type="match status" value="1"/>
</dbReference>
<evidence type="ECO:0000313" key="2">
    <source>
        <dbReference type="EMBL" id="GLB35099.1"/>
    </source>
</evidence>
<proteinExistence type="predicted"/>
<dbReference type="Proteomes" id="UP001063166">
    <property type="component" value="Unassembled WGS sequence"/>
</dbReference>
<keyword evidence="3" id="KW-1185">Reference proteome</keyword>
<protein>
    <submittedName>
        <fullName evidence="2">Uncharacterized protein</fullName>
    </submittedName>
</protein>
<dbReference type="InterPro" id="IPR052055">
    <property type="entry name" value="Hepadnavirus_pol/RT"/>
</dbReference>
<comment type="caution">
    <text evidence="2">The sequence shown here is derived from an EMBL/GenBank/DDBJ whole genome shotgun (WGS) entry which is preliminary data.</text>
</comment>
<sequence>MADHAQQFSISVPTATDRSSISGPTSGNRSGNGATPQSTPTNVTPGSGEPRSITQSTRSSGRDQSSGTIGGPSFPCTPQIAGPFVSEVARKQEDLVTKYRDGEITKADALFEVQQILECGENPLGRKAAFTEFVSTIESVDILAAASRRRGKRAADGLANQDGRQSDPDPDITPGQANDRSLDAFVDAIGSNSKRQRSENSGDEDSNVGGQDDNERSSGKKKIKPSELPWHNEEKVAREIARPSCQKTQDLLYCYQRDPGWVKRQLIISGIAPPSIPGSEWDAIIRGTAVNLDAVFSSLYHVLPPKEDVGHVGSTEIRFSNPEPAKKVKTAGDWAAAFDEIIEGTAVAFPHRRQELREYSTYIRSQFSAKQPSSHPRIIMLDVAIRNFVAGGQRYLLTDWHEFTRFHSAILAPDAKEVADPRSVIASTAARGLAPTLPMPAAGCTSAKSAAYRGTGNETVSRTDAVLGARPKYLRYNLWHDDDSISPSTADWTETASPLPAPPLAELANPFVSKIISENPSLFAIVTPIKVDVFEHLLATHPNQRFVASVCRGLREGFWPFADTHIGEYPDTVDESFPTPKDPIEAEFLRSQRDTEFAKGRFSAPFGTELLKGMYSMPIHGVPKQGSDELRMVTNQSAGPYSLNSMIPRERIRGYPLDNMRHLGDMLLFLRNSMPDTPLTLFKSDVAEAYRLMPMHPYWQVKQVNTVDGERSIDRCNAFGGRASGCIWIAFMGLVLWIARYVRLIQLLLAYSDDNFGPCKRDELSFYPPYNKLMPTNQCRLLLLWDELGIPHKERKQVSGAPLTIIGISVDPNNFTLSLPDTARLDLLEELQRFTTYRGRRSPRFPLKIWQRLAGWLNWSFNVFPLLRPCLANLYAKINEKSAQHQLLYVNAAVRADLEWAARHISESSGVHLIRAIDWPLDSADMTVYCDACLDGFGFWFPAQNIAFYSPVPPDPPSNAIFFFEAFCVACALHEASRWADNPMRLLIRTDSSNTVAVFNSLHALPDFNPILKFAVDVLLSSSHQLRVVHISGADNLVADAISRHLFDRARDLCPELEIIDNYLPPRSLLGASQK</sequence>
<dbReference type="OrthoDB" id="198652at2759"/>
<dbReference type="AlphaFoldDB" id="A0A9P3PGN0"/>